<feature type="transmembrane region" description="Helical" evidence="1">
    <location>
        <begin position="72"/>
        <end position="97"/>
    </location>
</feature>
<gene>
    <name evidence="2" type="ORF">TQ39_18000</name>
</gene>
<dbReference type="AlphaFoldDB" id="A0A0D8IVG0"/>
<evidence type="ECO:0000313" key="2">
    <source>
        <dbReference type="EMBL" id="KJF38469.1"/>
    </source>
</evidence>
<keyword evidence="1" id="KW-1133">Transmembrane helix</keyword>
<keyword evidence="1" id="KW-0812">Transmembrane</keyword>
<name>A0A0D8IVG0_9FIRM</name>
<feature type="transmembrane region" description="Helical" evidence="1">
    <location>
        <begin position="13"/>
        <end position="33"/>
    </location>
</feature>
<dbReference type="EMBL" id="JXXK01000042">
    <property type="protein sequence ID" value="KJF38469.1"/>
    <property type="molecule type" value="Genomic_DNA"/>
</dbReference>
<keyword evidence="3" id="KW-1185">Reference proteome</keyword>
<organism evidence="2 3">
    <name type="scientific">Ruthenibacterium lactatiformans</name>
    <dbReference type="NCBI Taxonomy" id="1550024"/>
    <lineage>
        <taxon>Bacteria</taxon>
        <taxon>Bacillati</taxon>
        <taxon>Bacillota</taxon>
        <taxon>Clostridia</taxon>
        <taxon>Eubacteriales</taxon>
        <taxon>Oscillospiraceae</taxon>
        <taxon>Ruthenibacterium</taxon>
    </lineage>
</organism>
<feature type="transmembrane region" description="Helical" evidence="1">
    <location>
        <begin position="40"/>
        <end position="60"/>
    </location>
</feature>
<sequence length="104" mass="11365">MEGEDVKTFLKEVLLPLLIALCLAAFFKPVYMADGVCDYFLMWLCVGFPFGIRRMCLWLVPFGYGISGTVGIFALNIIIGGLIGGLALIVGLLLGIIHTIRDII</sequence>
<evidence type="ECO:0000256" key="1">
    <source>
        <dbReference type="SAM" id="Phobius"/>
    </source>
</evidence>
<dbReference type="Proteomes" id="UP000032483">
    <property type="component" value="Unassembled WGS sequence"/>
</dbReference>
<dbReference type="Pfam" id="PF19517">
    <property type="entry name" value="DUF6050"/>
    <property type="match status" value="1"/>
</dbReference>
<proteinExistence type="predicted"/>
<dbReference type="InterPro" id="IPR046113">
    <property type="entry name" value="DUF6050"/>
</dbReference>
<evidence type="ECO:0000313" key="3">
    <source>
        <dbReference type="Proteomes" id="UP000032483"/>
    </source>
</evidence>
<protein>
    <submittedName>
        <fullName evidence="2">Thiamine transporter</fullName>
    </submittedName>
</protein>
<keyword evidence="1" id="KW-0472">Membrane</keyword>
<reference evidence="2" key="1">
    <citation type="submission" date="2015-02" db="EMBL/GenBank/DDBJ databases">
        <title>A novel member of the family Ruminococcaceae isolated from human feces.</title>
        <authorList>
            <person name="Shkoporov A.N."/>
            <person name="Chaplin A.V."/>
            <person name="Motuzova O.V."/>
            <person name="Kafarskaia L.I."/>
            <person name="Khokhlova E.V."/>
            <person name="Efimov B.A."/>
        </authorList>
    </citation>
    <scope>NUCLEOTIDE SEQUENCE [LARGE SCALE GENOMIC DNA]</scope>
    <source>
        <strain evidence="2">585-1</strain>
    </source>
</reference>
<comment type="caution">
    <text evidence="2">The sequence shown here is derived from an EMBL/GenBank/DDBJ whole genome shotgun (WGS) entry which is preliminary data.</text>
</comment>
<accession>A0A0D8IVG0</accession>